<dbReference type="EMBL" id="JANPWB010000009">
    <property type="protein sequence ID" value="KAJ1153115.1"/>
    <property type="molecule type" value="Genomic_DNA"/>
</dbReference>
<organism evidence="1 2">
    <name type="scientific">Pleurodeles waltl</name>
    <name type="common">Iberian ribbed newt</name>
    <dbReference type="NCBI Taxonomy" id="8319"/>
    <lineage>
        <taxon>Eukaryota</taxon>
        <taxon>Metazoa</taxon>
        <taxon>Chordata</taxon>
        <taxon>Craniata</taxon>
        <taxon>Vertebrata</taxon>
        <taxon>Euteleostomi</taxon>
        <taxon>Amphibia</taxon>
        <taxon>Batrachia</taxon>
        <taxon>Caudata</taxon>
        <taxon>Salamandroidea</taxon>
        <taxon>Salamandridae</taxon>
        <taxon>Pleurodelinae</taxon>
        <taxon>Pleurodeles</taxon>
    </lineage>
</organism>
<protein>
    <recommendedName>
        <fullName evidence="3">Secreted protein</fullName>
    </recommendedName>
</protein>
<sequence length="108" mass="11887">MRIGRWETVFPASLWLPWTVRHRASAREAGECSPQSPVVLQTCHVTRCRASAGEAGEQSPQSPMCFQRRVAFEPETLSGPGEGTEFYSGGVLSEFTAVTTWVVAGWGW</sequence>
<proteinExistence type="predicted"/>
<evidence type="ECO:0000313" key="2">
    <source>
        <dbReference type="Proteomes" id="UP001066276"/>
    </source>
</evidence>
<dbReference type="AlphaFoldDB" id="A0AAV7RNQ3"/>
<gene>
    <name evidence="1" type="ORF">NDU88_005881</name>
</gene>
<reference evidence="1" key="1">
    <citation type="journal article" date="2022" name="bioRxiv">
        <title>Sequencing and chromosome-scale assembly of the giantPleurodeles waltlgenome.</title>
        <authorList>
            <person name="Brown T."/>
            <person name="Elewa A."/>
            <person name="Iarovenko S."/>
            <person name="Subramanian E."/>
            <person name="Araus A.J."/>
            <person name="Petzold A."/>
            <person name="Susuki M."/>
            <person name="Suzuki K.-i.T."/>
            <person name="Hayashi T."/>
            <person name="Toyoda A."/>
            <person name="Oliveira C."/>
            <person name="Osipova E."/>
            <person name="Leigh N.D."/>
            <person name="Simon A."/>
            <person name="Yun M.H."/>
        </authorList>
    </citation>
    <scope>NUCLEOTIDE SEQUENCE</scope>
    <source>
        <strain evidence="1">20211129_DDA</strain>
        <tissue evidence="1">Liver</tissue>
    </source>
</reference>
<keyword evidence="2" id="KW-1185">Reference proteome</keyword>
<name>A0AAV7RNQ3_PLEWA</name>
<dbReference type="Proteomes" id="UP001066276">
    <property type="component" value="Chromosome 5"/>
</dbReference>
<accession>A0AAV7RNQ3</accession>
<evidence type="ECO:0008006" key="3">
    <source>
        <dbReference type="Google" id="ProtNLM"/>
    </source>
</evidence>
<comment type="caution">
    <text evidence="1">The sequence shown here is derived from an EMBL/GenBank/DDBJ whole genome shotgun (WGS) entry which is preliminary data.</text>
</comment>
<evidence type="ECO:0000313" key="1">
    <source>
        <dbReference type="EMBL" id="KAJ1153115.1"/>
    </source>
</evidence>